<feature type="transmembrane region" description="Helical" evidence="8">
    <location>
        <begin position="242"/>
        <end position="264"/>
    </location>
</feature>
<feature type="transmembrane region" description="Helical" evidence="8">
    <location>
        <begin position="643"/>
        <end position="661"/>
    </location>
</feature>
<evidence type="ECO:0000313" key="10">
    <source>
        <dbReference type="EMBL" id="PIQ85160.1"/>
    </source>
</evidence>
<keyword evidence="2" id="KW-1003">Cell membrane</keyword>
<organism evidence="10 11">
    <name type="scientific">Candidatus Abzuiibacterium crystallinum</name>
    <dbReference type="NCBI Taxonomy" id="1974748"/>
    <lineage>
        <taxon>Bacteria</taxon>
        <taxon>Pseudomonadati</taxon>
        <taxon>Candidatus Omnitrophota</taxon>
        <taxon>Candidatus Abzuiibacterium</taxon>
    </lineage>
</organism>
<dbReference type="EMBL" id="PCVY01000074">
    <property type="protein sequence ID" value="PIQ85160.1"/>
    <property type="molecule type" value="Genomic_DNA"/>
</dbReference>
<dbReference type="InterPro" id="IPR052175">
    <property type="entry name" value="ComplexI-like_HydComp"/>
</dbReference>
<keyword evidence="5" id="KW-0560">Oxidoreductase</keyword>
<dbReference type="GO" id="GO:0042773">
    <property type="term" value="P:ATP synthesis coupled electron transport"/>
    <property type="evidence" value="ECO:0007669"/>
    <property type="project" value="InterPro"/>
</dbReference>
<gene>
    <name evidence="10" type="ORF">COV74_09975</name>
</gene>
<evidence type="ECO:0000313" key="11">
    <source>
        <dbReference type="Proteomes" id="UP000230859"/>
    </source>
</evidence>
<feature type="transmembrane region" description="Helical" evidence="8">
    <location>
        <begin position="6"/>
        <end position="24"/>
    </location>
</feature>
<comment type="subcellular location">
    <subcellularLocation>
        <location evidence="1">Cell membrane</location>
        <topology evidence="1">Multi-pass membrane protein</topology>
    </subcellularLocation>
    <subcellularLocation>
        <location evidence="7">Membrane</location>
        <topology evidence="7">Multi-pass membrane protein</topology>
    </subcellularLocation>
</comment>
<feature type="transmembrane region" description="Helical" evidence="8">
    <location>
        <begin position="474"/>
        <end position="505"/>
    </location>
</feature>
<sequence length="663" mass="73271">MRLFLLSLEILAFSAVLVLFLDRFRKLCHFVFVASLVAACSLNFFVSFPFLRGGETSIFRIPWSVPFGEFTIGLDPLSAFFLMTIGCVALASGIYGCGYLQEHHEKKNLGVHYFFYLLLITLLLVVVTARNAVLFLTAWELMTIIGYFLVTFYDEKKSVREAGYLYLIVTHCGTFCLLVMFALMGQAASSMDFDQMALAHYAPGLTGLLFILGLVGFGAKAGFFPIHIWLPHAHPAAPSHVSALFSGFVIKTGIYGLLRLIFIIKDLPAWSGPVVLAIGGVSGVFGVLYALGQHEIKKLLAYHSIENIGIIALGIGIGLLGNASGHESIALIGYAGGLLHVLNHAVFKSLLFLSAGSVIRSTGTGEIDAMGGLLKFLPFTGHLFLIGSLSICGLPLFNGFISEWLVYRALFDGVIHLDKFGIIMAVMAAVSLALIGGLAAICFAKAFSVIFLGQNRSHRQDIYKENPCMMWGPMMFLAAICVWIGLFPKTIVSFAFASAHFLIAAKPVAAQTEFLLQPILSTTKVLYIFLLVLGLLVLCRALLARRYPERRVGTWACGYPSLTTRIQYTASSFAEPVLRLFKWMVCFQVQRSEKSRINLPEELELSSKVVDMPEHFVFRPILAMLRRFSGMLLKLQSGHIPQYLFYMLLGLIALLLWKFPWRA</sequence>
<feature type="transmembrane region" description="Helical" evidence="8">
    <location>
        <begin position="133"/>
        <end position="153"/>
    </location>
</feature>
<evidence type="ECO:0000256" key="8">
    <source>
        <dbReference type="SAM" id="Phobius"/>
    </source>
</evidence>
<evidence type="ECO:0000256" key="4">
    <source>
        <dbReference type="ARBA" id="ARBA00022989"/>
    </source>
</evidence>
<feature type="transmembrane region" description="Helical" evidence="8">
    <location>
        <begin position="31"/>
        <end position="51"/>
    </location>
</feature>
<evidence type="ECO:0000259" key="9">
    <source>
        <dbReference type="Pfam" id="PF00361"/>
    </source>
</evidence>
<feature type="transmembrane region" description="Helical" evidence="8">
    <location>
        <begin position="420"/>
        <end position="453"/>
    </location>
</feature>
<dbReference type="InterPro" id="IPR001750">
    <property type="entry name" value="ND/Mrp_TM"/>
</dbReference>
<comment type="caution">
    <text evidence="10">The sequence shown here is derived from an EMBL/GenBank/DDBJ whole genome shotgun (WGS) entry which is preliminary data.</text>
</comment>
<feature type="transmembrane region" description="Helical" evidence="8">
    <location>
        <begin position="165"/>
        <end position="188"/>
    </location>
</feature>
<dbReference type="InterPro" id="IPR003918">
    <property type="entry name" value="NADH_UbQ_OxRdtase"/>
</dbReference>
<keyword evidence="3 7" id="KW-0812">Transmembrane</keyword>
<feature type="transmembrane region" description="Helical" evidence="8">
    <location>
        <begin position="109"/>
        <end position="127"/>
    </location>
</feature>
<feature type="transmembrane region" description="Helical" evidence="8">
    <location>
        <begin position="208"/>
        <end position="230"/>
    </location>
</feature>
<keyword evidence="4 8" id="KW-1133">Transmembrane helix</keyword>
<dbReference type="PANTHER" id="PTHR42682">
    <property type="entry name" value="HYDROGENASE-4 COMPONENT F"/>
    <property type="match status" value="1"/>
</dbReference>
<name>A0A2H0LL78_9BACT</name>
<feature type="transmembrane region" description="Helical" evidence="8">
    <location>
        <begin position="525"/>
        <end position="543"/>
    </location>
</feature>
<evidence type="ECO:0000256" key="5">
    <source>
        <dbReference type="ARBA" id="ARBA00023002"/>
    </source>
</evidence>
<evidence type="ECO:0000256" key="1">
    <source>
        <dbReference type="ARBA" id="ARBA00004651"/>
    </source>
</evidence>
<dbReference type="GO" id="GO:0008137">
    <property type="term" value="F:NADH dehydrogenase (ubiquinone) activity"/>
    <property type="evidence" value="ECO:0007669"/>
    <property type="project" value="InterPro"/>
</dbReference>
<accession>A0A2H0LL78</accession>
<dbReference type="PRINTS" id="PR01437">
    <property type="entry name" value="NUOXDRDTASE4"/>
</dbReference>
<protein>
    <submittedName>
        <fullName evidence="10">Hydrogenase</fullName>
    </submittedName>
</protein>
<evidence type="ECO:0000256" key="7">
    <source>
        <dbReference type="RuleBase" id="RU000320"/>
    </source>
</evidence>
<evidence type="ECO:0000256" key="3">
    <source>
        <dbReference type="ARBA" id="ARBA00022692"/>
    </source>
</evidence>
<proteinExistence type="predicted"/>
<feature type="transmembrane region" description="Helical" evidence="8">
    <location>
        <begin position="270"/>
        <end position="292"/>
    </location>
</feature>
<feature type="transmembrane region" description="Helical" evidence="8">
    <location>
        <begin position="299"/>
        <end position="320"/>
    </location>
</feature>
<dbReference type="AlphaFoldDB" id="A0A2H0LL78"/>
<feature type="transmembrane region" description="Helical" evidence="8">
    <location>
        <begin position="376"/>
        <end position="400"/>
    </location>
</feature>
<evidence type="ECO:0000256" key="2">
    <source>
        <dbReference type="ARBA" id="ARBA00022475"/>
    </source>
</evidence>
<feature type="domain" description="NADH:quinone oxidoreductase/Mrp antiporter transmembrane" evidence="9">
    <location>
        <begin position="129"/>
        <end position="412"/>
    </location>
</feature>
<dbReference type="GO" id="GO:0005886">
    <property type="term" value="C:plasma membrane"/>
    <property type="evidence" value="ECO:0007669"/>
    <property type="project" value="UniProtKB-SubCell"/>
</dbReference>
<feature type="transmembrane region" description="Helical" evidence="8">
    <location>
        <begin position="332"/>
        <end position="355"/>
    </location>
</feature>
<reference evidence="10 11" key="1">
    <citation type="submission" date="2017-09" db="EMBL/GenBank/DDBJ databases">
        <title>Depth-based differentiation of microbial function through sediment-hosted aquifers and enrichment of novel symbionts in the deep terrestrial subsurface.</title>
        <authorList>
            <person name="Probst A.J."/>
            <person name="Ladd B."/>
            <person name="Jarett J.K."/>
            <person name="Geller-Mcgrath D.E."/>
            <person name="Sieber C.M."/>
            <person name="Emerson J.B."/>
            <person name="Anantharaman K."/>
            <person name="Thomas B.C."/>
            <person name="Malmstrom R."/>
            <person name="Stieglmeier M."/>
            <person name="Klingl A."/>
            <person name="Woyke T."/>
            <person name="Ryan C.M."/>
            <person name="Banfield J.F."/>
        </authorList>
    </citation>
    <scope>NUCLEOTIDE SEQUENCE [LARGE SCALE GENOMIC DNA]</scope>
    <source>
        <strain evidence="10">CG11_big_fil_rev_8_21_14_0_20_45_26</strain>
    </source>
</reference>
<dbReference type="Pfam" id="PF00361">
    <property type="entry name" value="Proton_antipo_M"/>
    <property type="match status" value="1"/>
</dbReference>
<evidence type="ECO:0000256" key="6">
    <source>
        <dbReference type="ARBA" id="ARBA00023136"/>
    </source>
</evidence>
<dbReference type="Proteomes" id="UP000230859">
    <property type="component" value="Unassembled WGS sequence"/>
</dbReference>
<keyword evidence="6 8" id="KW-0472">Membrane</keyword>
<feature type="transmembrane region" description="Helical" evidence="8">
    <location>
        <begin position="77"/>
        <end position="97"/>
    </location>
</feature>
<dbReference type="GO" id="GO:0016491">
    <property type="term" value="F:oxidoreductase activity"/>
    <property type="evidence" value="ECO:0007669"/>
    <property type="project" value="UniProtKB-KW"/>
</dbReference>
<dbReference type="PANTHER" id="PTHR42682:SF3">
    <property type="entry name" value="FORMATE HYDROGENLYASE SUBUNIT 3-RELATED"/>
    <property type="match status" value="1"/>
</dbReference>